<name>A0A182BFA2_LUPAN</name>
<reference evidence="2" key="1">
    <citation type="journal article" date="2016" name="Chromosome Res.">
        <title>Integration of Lupinus angustifolius L. (narrow-leafed lupin) genome maps and comparative mapping within legumes.</title>
        <authorList>
            <person name="Wyrwa K."/>
            <person name="Ksiazkiewicz M."/>
            <person name="Szczepaniak A."/>
            <person name="Susek K."/>
            <person name="Podkowinski J."/>
            <person name="Naganowska B."/>
        </authorList>
    </citation>
    <scope>NUCLEOTIDE SEQUENCE</scope>
</reference>
<protein>
    <submittedName>
        <fullName evidence="2">Putative rop guanine nucleotide exchange factor 12</fullName>
    </submittedName>
</protein>
<feature type="compositionally biased region" description="Basic and acidic residues" evidence="1">
    <location>
        <begin position="55"/>
        <end position="66"/>
    </location>
</feature>
<organism evidence="2">
    <name type="scientific">Lupinus angustifolius</name>
    <name type="common">Narrow-leaved blue lupine</name>
    <dbReference type="NCBI Taxonomy" id="3871"/>
    <lineage>
        <taxon>Eukaryota</taxon>
        <taxon>Viridiplantae</taxon>
        <taxon>Streptophyta</taxon>
        <taxon>Embryophyta</taxon>
        <taxon>Tracheophyta</taxon>
        <taxon>Spermatophyta</taxon>
        <taxon>Magnoliopsida</taxon>
        <taxon>eudicotyledons</taxon>
        <taxon>Gunneridae</taxon>
        <taxon>Pentapetalae</taxon>
        <taxon>rosids</taxon>
        <taxon>fabids</taxon>
        <taxon>Fabales</taxon>
        <taxon>Fabaceae</taxon>
        <taxon>Papilionoideae</taxon>
        <taxon>50 kb inversion clade</taxon>
        <taxon>genistoids sensu lato</taxon>
        <taxon>core genistoids</taxon>
        <taxon>Genisteae</taxon>
        <taxon>Lupinus</taxon>
    </lineage>
</organism>
<feature type="region of interest" description="Disordered" evidence="1">
    <location>
        <begin position="28"/>
        <end position="66"/>
    </location>
</feature>
<evidence type="ECO:0000256" key="1">
    <source>
        <dbReference type="SAM" id="MobiDB-lite"/>
    </source>
</evidence>
<proteinExistence type="predicted"/>
<evidence type="ECO:0000313" key="2">
    <source>
        <dbReference type="EMBL" id="AMK47971.1"/>
    </source>
</evidence>
<sequence>MVQAGEQEQEGYRSKLFNFRGMFESTGRHTKSLSIESATILDPTSPIEDGSASSKTKDQMFLRQEL</sequence>
<dbReference type="EMBL" id="KU678218">
    <property type="protein sequence ID" value="AMK47971.1"/>
    <property type="molecule type" value="Genomic_DNA"/>
</dbReference>
<accession>A0A182BFA2</accession>
<dbReference type="AlphaFoldDB" id="A0A182BFA2"/>